<comment type="similarity">
    <text evidence="3 9">Belongs to the CobD/CbiB family.</text>
</comment>
<evidence type="ECO:0000256" key="4">
    <source>
        <dbReference type="ARBA" id="ARBA00022475"/>
    </source>
</evidence>
<dbReference type="Proteomes" id="UP000003178">
    <property type="component" value="Unassembled WGS sequence"/>
</dbReference>
<evidence type="ECO:0000256" key="6">
    <source>
        <dbReference type="ARBA" id="ARBA00022692"/>
    </source>
</evidence>
<evidence type="ECO:0000313" key="11">
    <source>
        <dbReference type="Proteomes" id="UP000003178"/>
    </source>
</evidence>
<keyword evidence="6 9" id="KW-0812">Transmembrane</keyword>
<evidence type="ECO:0000256" key="8">
    <source>
        <dbReference type="ARBA" id="ARBA00023136"/>
    </source>
</evidence>
<dbReference type="AlphaFoldDB" id="B6FXU6"/>
<comment type="pathway">
    <text evidence="2 9">Cofactor biosynthesis; adenosylcobalamin biosynthesis.</text>
</comment>
<name>B6FXU6_PEPHT</name>
<gene>
    <name evidence="9 10" type="primary">cobD</name>
    <name evidence="10" type="ORF">CLOHIR_00697</name>
</gene>
<dbReference type="GO" id="GO:0016874">
    <property type="term" value="F:ligase activity"/>
    <property type="evidence" value="ECO:0007669"/>
    <property type="project" value="UniProtKB-KW"/>
</dbReference>
<evidence type="ECO:0000256" key="2">
    <source>
        <dbReference type="ARBA" id="ARBA00004953"/>
    </source>
</evidence>
<feature type="transmembrane region" description="Helical" evidence="9">
    <location>
        <begin position="12"/>
        <end position="34"/>
    </location>
</feature>
<evidence type="ECO:0000256" key="7">
    <source>
        <dbReference type="ARBA" id="ARBA00022989"/>
    </source>
</evidence>
<dbReference type="InterPro" id="IPR004485">
    <property type="entry name" value="Cobalamin_biosynth_CobD/CbiB"/>
</dbReference>
<dbReference type="Pfam" id="PF03186">
    <property type="entry name" value="CobD_Cbib"/>
    <property type="match status" value="1"/>
</dbReference>
<dbReference type="GO" id="GO:0015420">
    <property type="term" value="F:ABC-type vitamin B12 transporter activity"/>
    <property type="evidence" value="ECO:0007669"/>
    <property type="project" value="UniProtKB-UniRule"/>
</dbReference>
<sequence>MGNLFTPQVTSTVVFTVIGYSFANILIMILGYIMDLVFGDPYWFPHPVRFIGKLISKTEKFIRKHAKSEKSLKYWGILMWLVPVVTTALVTALIVKIASFNKYVEIFVSAFIIYTTLSTKCLKDEATKIYNVLETGDIKKSRVQLSYIVGRDTTNLSQSEIIRATVETVAENTVDGTISPMFYGFLFGPVGAMTYKAINTLDSMVGYKNDKYLNLGCVSAKLDDVANFIPARLTAIFMPLGAFLCGMNGLNSFKIAIRDRKNHKSPNCAFAEGAAAGAIGVQLGGTNIYFGKEVYKPTIGDKKRELENYDIVRMNKLMYATTANALLILSALFCIMI</sequence>
<protein>
    <recommendedName>
        <fullName evidence="9">Cobalamin biosynthesis protein CobD</fullName>
    </recommendedName>
</protein>
<dbReference type="GO" id="GO:0005886">
    <property type="term" value="C:plasma membrane"/>
    <property type="evidence" value="ECO:0007669"/>
    <property type="project" value="UniProtKB-SubCell"/>
</dbReference>
<dbReference type="NCBIfam" id="TIGR00380">
    <property type="entry name" value="cobal_cbiB"/>
    <property type="match status" value="1"/>
</dbReference>
<reference evidence="10 11" key="1">
    <citation type="submission" date="2008-09" db="EMBL/GenBank/DDBJ databases">
        <authorList>
            <person name="Fulton L."/>
            <person name="Clifton S."/>
            <person name="Fulton B."/>
            <person name="Xu J."/>
            <person name="Minx P."/>
            <person name="Pepin K.H."/>
            <person name="Johnson M."/>
            <person name="Thiruvilangam P."/>
            <person name="Bhonagiri V."/>
            <person name="Nash W.E."/>
            <person name="Mardis E.R."/>
            <person name="Wilson R.K."/>
        </authorList>
    </citation>
    <scope>NUCLEOTIDE SEQUENCE [LARGE SCALE GENOMIC DNA]</scope>
    <source>
        <strain evidence="10 11">DSM 13275</strain>
    </source>
</reference>
<dbReference type="UniPathway" id="UPA00148"/>
<dbReference type="HAMAP" id="MF_00024">
    <property type="entry name" value="CobD_CbiB"/>
    <property type="match status" value="1"/>
</dbReference>
<feature type="transmembrane region" description="Helical" evidence="9">
    <location>
        <begin position="74"/>
        <end position="95"/>
    </location>
</feature>
<reference evidence="10 11" key="2">
    <citation type="submission" date="2008-10" db="EMBL/GenBank/DDBJ databases">
        <title>Draft genome sequence of Clostridium hiranonis (DSM 13275).</title>
        <authorList>
            <person name="Sudarsanam P."/>
            <person name="Ley R."/>
            <person name="Guruge J."/>
            <person name="Turnbaugh P.J."/>
            <person name="Mahowald M."/>
            <person name="Liep D."/>
            <person name="Gordon J."/>
        </authorList>
    </citation>
    <scope>NUCLEOTIDE SEQUENCE [LARGE SCALE GENOMIC DNA]</scope>
    <source>
        <strain evidence="10 11">DSM 13275</strain>
    </source>
</reference>
<dbReference type="EMBL" id="ABWP01000028">
    <property type="protein sequence ID" value="EEA85661.1"/>
    <property type="molecule type" value="Genomic_DNA"/>
</dbReference>
<keyword evidence="11" id="KW-1185">Reference proteome</keyword>
<dbReference type="STRING" id="500633.CLOHIR_00697"/>
<evidence type="ECO:0000256" key="1">
    <source>
        <dbReference type="ARBA" id="ARBA00004651"/>
    </source>
</evidence>
<evidence type="ECO:0000256" key="3">
    <source>
        <dbReference type="ARBA" id="ARBA00006263"/>
    </source>
</evidence>
<keyword evidence="8 9" id="KW-0472">Membrane</keyword>
<proteinExistence type="inferred from homology"/>
<feature type="transmembrane region" description="Helical" evidence="9">
    <location>
        <begin position="317"/>
        <end position="336"/>
    </location>
</feature>
<organism evidence="10 11">
    <name type="scientific">Peptacetobacter hiranonis (strain DSM 13275 / JCM 10541 / KCTC 15199 / TO-931)</name>
    <name type="common">Clostridium hiranonis</name>
    <dbReference type="NCBI Taxonomy" id="500633"/>
    <lineage>
        <taxon>Bacteria</taxon>
        <taxon>Bacillati</taxon>
        <taxon>Bacillota</taxon>
        <taxon>Clostridia</taxon>
        <taxon>Peptostreptococcales</taxon>
        <taxon>Peptostreptococcaceae</taxon>
        <taxon>Peptacetobacter</taxon>
    </lineage>
</organism>
<comment type="caution">
    <text evidence="10">The sequence shown here is derived from an EMBL/GenBank/DDBJ whole genome shotgun (WGS) entry which is preliminary data.</text>
</comment>
<dbReference type="PANTHER" id="PTHR34308:SF1">
    <property type="entry name" value="COBALAMIN BIOSYNTHESIS PROTEIN CBIB"/>
    <property type="match status" value="1"/>
</dbReference>
<dbReference type="PANTHER" id="PTHR34308">
    <property type="entry name" value="COBALAMIN BIOSYNTHESIS PROTEIN CBIB"/>
    <property type="match status" value="1"/>
</dbReference>
<dbReference type="OrthoDB" id="9811967at2"/>
<dbReference type="eggNOG" id="COG1270">
    <property type="taxonomic scope" value="Bacteria"/>
</dbReference>
<evidence type="ECO:0000256" key="5">
    <source>
        <dbReference type="ARBA" id="ARBA00022573"/>
    </source>
</evidence>
<keyword evidence="7 9" id="KW-1133">Transmembrane helix</keyword>
<dbReference type="GO" id="GO:0048472">
    <property type="term" value="F:threonine-phosphate decarboxylase activity"/>
    <property type="evidence" value="ECO:0007669"/>
    <property type="project" value="InterPro"/>
</dbReference>
<keyword evidence="10" id="KW-0436">Ligase</keyword>
<comment type="caution">
    <text evidence="9">Lacks conserved residue(s) required for the propagation of feature annotation.</text>
</comment>
<dbReference type="GO" id="GO:0009236">
    <property type="term" value="P:cobalamin biosynthetic process"/>
    <property type="evidence" value="ECO:0007669"/>
    <property type="project" value="UniProtKB-UniRule"/>
</dbReference>
<comment type="function">
    <text evidence="9">Converts cobyric acid to cobinamide by the addition of aminopropanol on the F carboxylic group.</text>
</comment>
<accession>B6FXU6</accession>
<keyword evidence="4 9" id="KW-1003">Cell membrane</keyword>
<dbReference type="HOGENOM" id="CLU_054212_0_0_9"/>
<comment type="subcellular location">
    <subcellularLocation>
        <location evidence="1 9">Cell membrane</location>
        <topology evidence="1 9">Multi-pass membrane protein</topology>
    </subcellularLocation>
</comment>
<evidence type="ECO:0000256" key="9">
    <source>
        <dbReference type="HAMAP-Rule" id="MF_00024"/>
    </source>
</evidence>
<keyword evidence="5 9" id="KW-0169">Cobalamin biosynthesis</keyword>
<evidence type="ECO:0000313" key="10">
    <source>
        <dbReference type="EMBL" id="EEA85661.1"/>
    </source>
</evidence>